<feature type="transmembrane region" description="Helical" evidence="1">
    <location>
        <begin position="29"/>
        <end position="55"/>
    </location>
</feature>
<keyword evidence="1" id="KW-0812">Transmembrane</keyword>
<organism evidence="2 3">
    <name type="scientific">Vibrio cortegadensis</name>
    <dbReference type="NCBI Taxonomy" id="1328770"/>
    <lineage>
        <taxon>Bacteria</taxon>
        <taxon>Pseudomonadati</taxon>
        <taxon>Pseudomonadota</taxon>
        <taxon>Gammaproteobacteria</taxon>
        <taxon>Vibrionales</taxon>
        <taxon>Vibrionaceae</taxon>
        <taxon>Vibrio</taxon>
    </lineage>
</organism>
<dbReference type="InterPro" id="IPR009883">
    <property type="entry name" value="YgfX"/>
</dbReference>
<proteinExistence type="predicted"/>
<name>A0ABV4M0N5_9VIBR</name>
<keyword evidence="1" id="KW-1133">Transmembrane helix</keyword>
<dbReference type="Proteomes" id="UP001569153">
    <property type="component" value="Unassembled WGS sequence"/>
</dbReference>
<dbReference type="Pfam" id="PF07254">
    <property type="entry name" value="Cpta_toxin"/>
    <property type="match status" value="1"/>
</dbReference>
<dbReference type="RefSeq" id="WP_346762994.1">
    <property type="nucleotide sequence ID" value="NZ_AP025472.1"/>
</dbReference>
<evidence type="ECO:0000256" key="1">
    <source>
        <dbReference type="SAM" id="Phobius"/>
    </source>
</evidence>
<protein>
    <submittedName>
        <fullName evidence="2">Protein YgfX</fullName>
    </submittedName>
</protein>
<keyword evidence="3" id="KW-1185">Reference proteome</keyword>
<reference evidence="2 3" key="1">
    <citation type="submission" date="2024-06" db="EMBL/GenBank/DDBJ databases">
        <authorList>
            <person name="Steensen K."/>
            <person name="Seneca J."/>
            <person name="Bartlau N."/>
            <person name="Yu A.X."/>
            <person name="Polz M.F."/>
        </authorList>
    </citation>
    <scope>NUCLEOTIDE SEQUENCE [LARGE SCALE GENOMIC DNA]</scope>
    <source>
        <strain evidence="2 3">FF146</strain>
    </source>
</reference>
<evidence type="ECO:0000313" key="3">
    <source>
        <dbReference type="Proteomes" id="UP001569153"/>
    </source>
</evidence>
<keyword evidence="1" id="KW-0472">Membrane</keyword>
<dbReference type="EMBL" id="JBGOOT010000001">
    <property type="protein sequence ID" value="MEZ8193300.1"/>
    <property type="molecule type" value="Genomic_DNA"/>
</dbReference>
<comment type="caution">
    <text evidence="2">The sequence shown here is derived from an EMBL/GenBank/DDBJ whole genome shotgun (WGS) entry which is preliminary data.</text>
</comment>
<accession>A0ABV4M0N5</accession>
<evidence type="ECO:0000313" key="2">
    <source>
        <dbReference type="EMBL" id="MEZ8193300.1"/>
    </source>
</evidence>
<gene>
    <name evidence="2" type="ORF">ACED38_00225</name>
</gene>
<sequence length="142" mass="16442">MLVWLIKLSRITSVKCAKLQIFRSKIAHVLTIAIVLSITWAIIFSPIPLVVSVFIGSKLFIYWFHQQILPTAILGSVTIHGRTSFDWQEENYSIRGVNLLFAWWFIALKDNRGSGYLIWRDGCSNIDYRHLLVVLKNAHRSR</sequence>